<comment type="caution">
    <text evidence="2">The sequence shown here is derived from an EMBL/GenBank/DDBJ whole genome shotgun (WGS) entry which is preliminary data.</text>
</comment>
<accession>A0A3A8HX87</accession>
<evidence type="ECO:0000313" key="2">
    <source>
        <dbReference type="EMBL" id="RKG75792.1"/>
    </source>
</evidence>
<reference evidence="3" key="1">
    <citation type="submission" date="2018-09" db="EMBL/GenBank/DDBJ databases">
        <authorList>
            <person name="Livingstone P.G."/>
            <person name="Whitworth D.E."/>
        </authorList>
    </citation>
    <scope>NUCLEOTIDE SEQUENCE [LARGE SCALE GENOMIC DNA]</scope>
    <source>
        <strain evidence="3">CA054A</strain>
    </source>
</reference>
<proteinExistence type="predicted"/>
<dbReference type="RefSeq" id="WP_120544596.1">
    <property type="nucleotide sequence ID" value="NZ_RAVZ01000322.1"/>
</dbReference>
<dbReference type="PROSITE" id="PS51257">
    <property type="entry name" value="PROKAR_LIPOPROTEIN"/>
    <property type="match status" value="1"/>
</dbReference>
<keyword evidence="1" id="KW-0732">Signal</keyword>
<dbReference type="AlphaFoldDB" id="A0A3A8HX87"/>
<organism evidence="2 3">
    <name type="scientific">Corallococcus terminator</name>
    <dbReference type="NCBI Taxonomy" id="2316733"/>
    <lineage>
        <taxon>Bacteria</taxon>
        <taxon>Pseudomonadati</taxon>
        <taxon>Myxococcota</taxon>
        <taxon>Myxococcia</taxon>
        <taxon>Myxococcales</taxon>
        <taxon>Cystobacterineae</taxon>
        <taxon>Myxococcaceae</taxon>
        <taxon>Corallococcus</taxon>
    </lineage>
</organism>
<sequence>MRRLLLAVVLLGVFGGCANAPPFVGEPAPTLDNPKEEAAYLAALDRYSDRKEIYDGFDTRVFAGATLQSPAFRAARVRRRALFQVLPAAKVEALLAEEQAEAAKFHEFFLGVHVNDMRYDDFANRNSIWRLALVTPAGEVTPVEVRRIGRADLNVRAYYPYTTLFWVGYRVRFPRTFTEGQPVIPEGTEQVTLRVASSLGQAELKVHAR</sequence>
<gene>
    <name evidence="2" type="ORF">D7V88_33025</name>
</gene>
<protein>
    <recommendedName>
        <fullName evidence="4">Lipoprotein</fullName>
    </recommendedName>
</protein>
<evidence type="ECO:0000256" key="1">
    <source>
        <dbReference type="SAM" id="SignalP"/>
    </source>
</evidence>
<name>A0A3A8HX87_9BACT</name>
<evidence type="ECO:0000313" key="3">
    <source>
        <dbReference type="Proteomes" id="UP000268094"/>
    </source>
</evidence>
<feature type="signal peptide" evidence="1">
    <location>
        <begin position="1"/>
        <end position="20"/>
    </location>
</feature>
<keyword evidence="3" id="KW-1185">Reference proteome</keyword>
<dbReference type="OrthoDB" id="5504388at2"/>
<feature type="chain" id="PRO_5017246838" description="Lipoprotein" evidence="1">
    <location>
        <begin position="21"/>
        <end position="209"/>
    </location>
</feature>
<dbReference type="EMBL" id="RAVZ01000322">
    <property type="protein sequence ID" value="RKG75792.1"/>
    <property type="molecule type" value="Genomic_DNA"/>
</dbReference>
<dbReference type="Proteomes" id="UP000268094">
    <property type="component" value="Unassembled WGS sequence"/>
</dbReference>
<evidence type="ECO:0008006" key="4">
    <source>
        <dbReference type="Google" id="ProtNLM"/>
    </source>
</evidence>